<evidence type="ECO:0000256" key="2">
    <source>
        <dbReference type="SAM" id="MobiDB-lite"/>
    </source>
</evidence>
<comment type="caution">
    <text evidence="3">The sequence shown here is derived from an EMBL/GenBank/DDBJ whole genome shotgun (WGS) entry which is preliminary data.</text>
</comment>
<name>A0A8T2BB64_ARASU</name>
<evidence type="ECO:0000313" key="4">
    <source>
        <dbReference type="Proteomes" id="UP000694251"/>
    </source>
</evidence>
<evidence type="ECO:0000256" key="1">
    <source>
        <dbReference type="SAM" id="Coils"/>
    </source>
</evidence>
<keyword evidence="4" id="KW-1185">Reference proteome</keyword>
<sequence length="276" mass="30748">MQGAKMTLREKKAAEKKTVEDKKALEAIFRPQTPPEVTDEAEGDVVDRVPEVKNTSVVVGLPAGGQAKLKGKRTRGEHSGDKKKRSKRNCSDSRPIFKDKVASANLIASCAWPLLSALENLVDTEKYGETSANFLKAFSSMNTMVHSYDSAARKCEAAKERFEIARIEEESKVAEATMARESAEALQQTASFSAVVRIQTDMLSQQLVPIQTHQRSAPLEDSGRRVVKPGLESDFWTQLEQMAKIYAQEQRKILLHLEVQQSSEALDKRPVVHPVW</sequence>
<dbReference type="Proteomes" id="UP000694251">
    <property type="component" value="Chromosome 8"/>
</dbReference>
<feature type="coiled-coil region" evidence="1">
    <location>
        <begin position="148"/>
        <end position="184"/>
    </location>
</feature>
<dbReference type="AlphaFoldDB" id="A0A8T2BB64"/>
<feature type="region of interest" description="Disordered" evidence="2">
    <location>
        <begin position="30"/>
        <end position="49"/>
    </location>
</feature>
<dbReference type="EMBL" id="JAEFBJ010000008">
    <property type="protein sequence ID" value="KAG7584015.1"/>
    <property type="molecule type" value="Genomic_DNA"/>
</dbReference>
<feature type="region of interest" description="Disordered" evidence="2">
    <location>
        <begin position="1"/>
        <end position="20"/>
    </location>
</feature>
<feature type="compositionally biased region" description="Basic and acidic residues" evidence="2">
    <location>
        <begin position="7"/>
        <end position="20"/>
    </location>
</feature>
<organism evidence="3 4">
    <name type="scientific">Arabidopsis suecica</name>
    <name type="common">Swedish thale-cress</name>
    <name type="synonym">Cardaminopsis suecica</name>
    <dbReference type="NCBI Taxonomy" id="45249"/>
    <lineage>
        <taxon>Eukaryota</taxon>
        <taxon>Viridiplantae</taxon>
        <taxon>Streptophyta</taxon>
        <taxon>Embryophyta</taxon>
        <taxon>Tracheophyta</taxon>
        <taxon>Spermatophyta</taxon>
        <taxon>Magnoliopsida</taxon>
        <taxon>eudicotyledons</taxon>
        <taxon>Gunneridae</taxon>
        <taxon>Pentapetalae</taxon>
        <taxon>rosids</taxon>
        <taxon>malvids</taxon>
        <taxon>Brassicales</taxon>
        <taxon>Brassicaceae</taxon>
        <taxon>Camelineae</taxon>
        <taxon>Arabidopsis</taxon>
    </lineage>
</organism>
<evidence type="ECO:0000313" key="3">
    <source>
        <dbReference type="EMBL" id="KAG7584015.1"/>
    </source>
</evidence>
<reference evidence="3 4" key="1">
    <citation type="submission" date="2020-12" db="EMBL/GenBank/DDBJ databases">
        <title>Concerted genomic and epigenomic changes stabilize Arabidopsis allopolyploids.</title>
        <authorList>
            <person name="Chen Z."/>
        </authorList>
    </citation>
    <scope>NUCLEOTIDE SEQUENCE [LARGE SCALE GENOMIC DNA]</scope>
    <source>
        <strain evidence="3">As9502</strain>
        <tissue evidence="3">Leaf</tissue>
    </source>
</reference>
<accession>A0A8T2BB64</accession>
<gene>
    <name evidence="3" type="ORF">ISN44_As08g035200</name>
</gene>
<keyword evidence="1" id="KW-0175">Coiled coil</keyword>
<feature type="region of interest" description="Disordered" evidence="2">
    <location>
        <begin position="60"/>
        <end position="92"/>
    </location>
</feature>
<proteinExistence type="predicted"/>
<protein>
    <submittedName>
        <fullName evidence="3">Uncharacterized protein</fullName>
    </submittedName>
</protein>